<name>A0A968KVV7_9SPIO</name>
<sequence>MFKKSHCQKFKNRLLFISSIILLCYTIISIISGVIISKRILPDMTANLSVQARNIWVLVHIVSANIMISVAIVHLIINVKRITKWFKVEKSIRKSTSTNS</sequence>
<evidence type="ECO:0000313" key="3">
    <source>
        <dbReference type="EMBL" id="NIZ47748.1"/>
    </source>
</evidence>
<dbReference type="Pfam" id="PF14358">
    <property type="entry name" value="DUF4405"/>
    <property type="match status" value="1"/>
</dbReference>
<keyword evidence="1" id="KW-0472">Membrane</keyword>
<keyword evidence="1" id="KW-1133">Transmembrane helix</keyword>
<keyword evidence="4" id="KW-1185">Reference proteome</keyword>
<dbReference type="SUPFAM" id="SSF81342">
    <property type="entry name" value="Transmembrane di-heme cytochromes"/>
    <property type="match status" value="1"/>
</dbReference>
<keyword evidence="1" id="KW-0812">Transmembrane</keyword>
<dbReference type="Proteomes" id="UP000752013">
    <property type="component" value="Unassembled WGS sequence"/>
</dbReference>
<dbReference type="EMBL" id="JAATLK010000004">
    <property type="protein sequence ID" value="NIZ47748.1"/>
    <property type="molecule type" value="Genomic_DNA"/>
</dbReference>
<reference evidence="3" key="1">
    <citation type="submission" date="2020-03" db="EMBL/GenBank/DDBJ databases">
        <title>Spirochaetal bacteria isolated from arthropods constitute a novel genus Entomospira genus novum within the order Spirochaetales.</title>
        <authorList>
            <person name="Grana-Miraglia L."/>
            <person name="Sikutova S."/>
            <person name="Fingerle V."/>
            <person name="Sing A."/>
            <person name="Castillo-Ramirez S."/>
            <person name="Margos G."/>
            <person name="Rudolf I."/>
        </authorList>
    </citation>
    <scope>NUCLEOTIDE SEQUENCE</scope>
    <source>
        <strain evidence="3">BR208</strain>
    </source>
</reference>
<feature type="transmembrane region" description="Helical" evidence="1">
    <location>
        <begin position="12"/>
        <end position="35"/>
    </location>
</feature>
<organism evidence="3 4">
    <name type="scientific">Entomospira nematocerorum</name>
    <dbReference type="NCBI Taxonomy" id="2719987"/>
    <lineage>
        <taxon>Bacteria</taxon>
        <taxon>Pseudomonadati</taxon>
        <taxon>Spirochaetota</taxon>
        <taxon>Spirochaetia</taxon>
        <taxon>Spirochaetales</taxon>
        <taxon>Spirochaetaceae</taxon>
        <taxon>Entomospira</taxon>
    </lineage>
</organism>
<dbReference type="GO" id="GO:0022904">
    <property type="term" value="P:respiratory electron transport chain"/>
    <property type="evidence" value="ECO:0007669"/>
    <property type="project" value="InterPro"/>
</dbReference>
<feature type="transmembrane region" description="Helical" evidence="1">
    <location>
        <begin position="55"/>
        <end position="77"/>
    </location>
</feature>
<dbReference type="InterPro" id="IPR016174">
    <property type="entry name" value="Di-haem_cyt_TM"/>
</dbReference>
<protein>
    <submittedName>
        <fullName evidence="3">DUF4405 domain-containing protein</fullName>
    </submittedName>
</protein>
<feature type="domain" description="Flavinylation-associated cytochrome" evidence="2">
    <location>
        <begin position="18"/>
        <end position="78"/>
    </location>
</feature>
<evidence type="ECO:0000313" key="4">
    <source>
        <dbReference type="Proteomes" id="UP000752013"/>
    </source>
</evidence>
<evidence type="ECO:0000256" key="1">
    <source>
        <dbReference type="SAM" id="Phobius"/>
    </source>
</evidence>
<dbReference type="InterPro" id="IPR025517">
    <property type="entry name" value="DUF4405"/>
</dbReference>
<evidence type="ECO:0000259" key="2">
    <source>
        <dbReference type="Pfam" id="PF14358"/>
    </source>
</evidence>
<comment type="caution">
    <text evidence="3">The sequence shown here is derived from an EMBL/GenBank/DDBJ whole genome shotgun (WGS) entry which is preliminary data.</text>
</comment>
<dbReference type="GO" id="GO:0016020">
    <property type="term" value="C:membrane"/>
    <property type="evidence" value="ECO:0007669"/>
    <property type="project" value="InterPro"/>
</dbReference>
<gene>
    <name evidence="3" type="ORF">HCT46_07460</name>
</gene>
<accession>A0A968KVV7</accession>
<dbReference type="AlphaFoldDB" id="A0A968KVV7"/>
<proteinExistence type="predicted"/>